<evidence type="ECO:0000313" key="7">
    <source>
        <dbReference type="RefSeq" id="XP_010246420.1"/>
    </source>
</evidence>
<accession>A0A1U7Z6C4</accession>
<evidence type="ECO:0000256" key="4">
    <source>
        <dbReference type="ARBA" id="ARBA00023163"/>
    </source>
</evidence>
<keyword evidence="2" id="KW-0805">Transcription regulation</keyword>
<dbReference type="RefSeq" id="XP_010246420.1">
    <property type="nucleotide sequence ID" value="XM_010248118.2"/>
</dbReference>
<dbReference type="OMA" id="HEDYSTP"/>
<reference evidence="7" key="1">
    <citation type="submission" date="2025-08" db="UniProtKB">
        <authorList>
            <consortium name="RefSeq"/>
        </authorList>
    </citation>
    <scope>IDENTIFICATION</scope>
</reference>
<evidence type="ECO:0000256" key="2">
    <source>
        <dbReference type="ARBA" id="ARBA00023015"/>
    </source>
</evidence>
<dbReference type="PANTHER" id="PTHR31391:SF64">
    <property type="entry name" value="B3 DOMAIN-CONTAINING PROTEIN OS06G0112300"/>
    <property type="match status" value="1"/>
</dbReference>
<comment type="subcellular location">
    <subcellularLocation>
        <location evidence="1">Nucleus</location>
    </subcellularLocation>
</comment>
<dbReference type="AlphaFoldDB" id="A0A1U7Z6C4"/>
<keyword evidence="5" id="KW-0539">Nucleus</keyword>
<sequence length="132" mass="15292">MRKDEGLFYLSDKPYFHCILSKSQVKPKYQMALPSKVRSILPSNVVPVVLTYQNKNWNMLYYGDRALKRFDPSWRNFAMDNNLRTGDGIIFELVECSAKIVKFRVQILSGDIPSDFLKRIDGESLEAPILIE</sequence>
<organism evidence="6 7">
    <name type="scientific">Nelumbo nucifera</name>
    <name type="common">Sacred lotus</name>
    <dbReference type="NCBI Taxonomy" id="4432"/>
    <lineage>
        <taxon>Eukaryota</taxon>
        <taxon>Viridiplantae</taxon>
        <taxon>Streptophyta</taxon>
        <taxon>Embryophyta</taxon>
        <taxon>Tracheophyta</taxon>
        <taxon>Spermatophyta</taxon>
        <taxon>Magnoliopsida</taxon>
        <taxon>Proteales</taxon>
        <taxon>Nelumbonaceae</taxon>
        <taxon>Nelumbo</taxon>
    </lineage>
</organism>
<protein>
    <submittedName>
        <fullName evidence="7">B3 domain-containing protein Os04g0386900-like</fullName>
    </submittedName>
</protein>
<dbReference type="GO" id="GO:0003677">
    <property type="term" value="F:DNA binding"/>
    <property type="evidence" value="ECO:0007669"/>
    <property type="project" value="UniProtKB-KW"/>
</dbReference>
<evidence type="ECO:0000256" key="5">
    <source>
        <dbReference type="ARBA" id="ARBA00023242"/>
    </source>
</evidence>
<keyword evidence="6" id="KW-1185">Reference proteome</keyword>
<dbReference type="Proteomes" id="UP000189703">
    <property type="component" value="Unplaced"/>
</dbReference>
<dbReference type="InterPro" id="IPR044837">
    <property type="entry name" value="REM16-like"/>
</dbReference>
<dbReference type="InterPro" id="IPR015300">
    <property type="entry name" value="DNA-bd_pseudobarrel_sf"/>
</dbReference>
<proteinExistence type="predicted"/>
<dbReference type="PROSITE" id="PS50863">
    <property type="entry name" value="B3"/>
    <property type="match status" value="1"/>
</dbReference>
<dbReference type="InterPro" id="IPR003340">
    <property type="entry name" value="B3_DNA-bd"/>
</dbReference>
<name>A0A1U7Z6C4_NELNU</name>
<dbReference type="eggNOG" id="ENOG502S4NC">
    <property type="taxonomic scope" value="Eukaryota"/>
</dbReference>
<keyword evidence="3" id="KW-0238">DNA-binding</keyword>
<keyword evidence="4" id="KW-0804">Transcription</keyword>
<evidence type="ECO:0000256" key="1">
    <source>
        <dbReference type="ARBA" id="ARBA00004123"/>
    </source>
</evidence>
<dbReference type="GO" id="GO:0005634">
    <property type="term" value="C:nucleus"/>
    <property type="evidence" value="ECO:0007669"/>
    <property type="project" value="UniProtKB-SubCell"/>
</dbReference>
<dbReference type="CDD" id="cd10017">
    <property type="entry name" value="B3_DNA"/>
    <property type="match status" value="1"/>
</dbReference>
<dbReference type="KEGG" id="nnu:104589711"/>
<evidence type="ECO:0000256" key="3">
    <source>
        <dbReference type="ARBA" id="ARBA00023125"/>
    </source>
</evidence>
<dbReference type="OrthoDB" id="638806at2759"/>
<dbReference type="GeneID" id="104589711"/>
<dbReference type="PANTHER" id="PTHR31391">
    <property type="entry name" value="B3 DOMAIN-CONTAINING PROTEIN OS11G0197600-RELATED"/>
    <property type="match status" value="1"/>
</dbReference>
<dbReference type="SUPFAM" id="SSF101936">
    <property type="entry name" value="DNA-binding pseudobarrel domain"/>
    <property type="match status" value="1"/>
</dbReference>
<gene>
    <name evidence="7" type="primary">LOC104589711</name>
</gene>
<evidence type="ECO:0000313" key="6">
    <source>
        <dbReference type="Proteomes" id="UP000189703"/>
    </source>
</evidence>
<dbReference type="Gene3D" id="2.40.330.10">
    <property type="entry name" value="DNA-binding pseudobarrel domain"/>
    <property type="match status" value="1"/>
</dbReference>